<protein>
    <submittedName>
        <fullName evidence="1">Uncharacterized protein</fullName>
    </submittedName>
</protein>
<gene>
    <name evidence="1" type="ORF">MCOR_4503</name>
</gene>
<dbReference type="AlphaFoldDB" id="A0A6J8AA77"/>
<dbReference type="Proteomes" id="UP000507470">
    <property type="component" value="Unassembled WGS sequence"/>
</dbReference>
<accession>A0A6J8AA77</accession>
<organism evidence="1 2">
    <name type="scientific">Mytilus coruscus</name>
    <name type="common">Sea mussel</name>
    <dbReference type="NCBI Taxonomy" id="42192"/>
    <lineage>
        <taxon>Eukaryota</taxon>
        <taxon>Metazoa</taxon>
        <taxon>Spiralia</taxon>
        <taxon>Lophotrochozoa</taxon>
        <taxon>Mollusca</taxon>
        <taxon>Bivalvia</taxon>
        <taxon>Autobranchia</taxon>
        <taxon>Pteriomorphia</taxon>
        <taxon>Mytilida</taxon>
        <taxon>Mytiloidea</taxon>
        <taxon>Mytilidae</taxon>
        <taxon>Mytilinae</taxon>
        <taxon>Mytilus</taxon>
    </lineage>
</organism>
<name>A0A6J8AA77_MYTCO</name>
<keyword evidence="2" id="KW-1185">Reference proteome</keyword>
<reference evidence="1 2" key="1">
    <citation type="submission" date="2020-06" db="EMBL/GenBank/DDBJ databases">
        <authorList>
            <person name="Li R."/>
            <person name="Bekaert M."/>
        </authorList>
    </citation>
    <scope>NUCLEOTIDE SEQUENCE [LARGE SCALE GENOMIC DNA]</scope>
    <source>
        <strain evidence="2">wild</strain>
    </source>
</reference>
<dbReference type="OrthoDB" id="6150216at2759"/>
<evidence type="ECO:0000313" key="1">
    <source>
        <dbReference type="EMBL" id="CAC5362888.1"/>
    </source>
</evidence>
<proteinExistence type="predicted"/>
<evidence type="ECO:0000313" key="2">
    <source>
        <dbReference type="Proteomes" id="UP000507470"/>
    </source>
</evidence>
<dbReference type="EMBL" id="CACVKT020000776">
    <property type="protein sequence ID" value="CAC5362888.1"/>
    <property type="molecule type" value="Genomic_DNA"/>
</dbReference>
<sequence>MLWVPSTLRRNLRHCPKDCRKQAYIGLIGSLLEYASIVWDPYLIKDINALERAQRQALRIISGDYTSREEDSIRRLMNELKLQTLENRRRHSKLTFLYKVVGELVPAIPQDTVLVNERPKRQIKSKQFSDYKTTNIVDRFVQNNSKCFKIPPS</sequence>